<feature type="transmembrane region" description="Helical" evidence="8">
    <location>
        <begin position="249"/>
        <end position="270"/>
    </location>
</feature>
<dbReference type="PROSITE" id="PS51257">
    <property type="entry name" value="PROKAR_LIPOPROTEIN"/>
    <property type="match status" value="1"/>
</dbReference>
<feature type="transmembrane region" description="Helical" evidence="8">
    <location>
        <begin position="159"/>
        <end position="185"/>
    </location>
</feature>
<dbReference type="PANTHER" id="PTHR21716">
    <property type="entry name" value="TRANSMEMBRANE PROTEIN"/>
    <property type="match status" value="1"/>
</dbReference>
<feature type="transmembrane region" description="Helical" evidence="8">
    <location>
        <begin position="221"/>
        <end position="242"/>
    </location>
</feature>
<dbReference type="Proteomes" id="UP001301140">
    <property type="component" value="Unassembled WGS sequence"/>
</dbReference>
<keyword evidence="5 8" id="KW-0812">Transmembrane</keyword>
<dbReference type="EMBL" id="JARGEQ010000047">
    <property type="protein sequence ID" value="MDF1585877.1"/>
    <property type="molecule type" value="Genomic_DNA"/>
</dbReference>
<dbReference type="InterPro" id="IPR002549">
    <property type="entry name" value="AI-2E-like"/>
</dbReference>
<feature type="transmembrane region" description="Helical" evidence="8">
    <location>
        <begin position="71"/>
        <end position="96"/>
    </location>
</feature>
<feature type="transmembrane region" description="Helical" evidence="8">
    <location>
        <begin position="282"/>
        <end position="303"/>
    </location>
</feature>
<keyword evidence="7 8" id="KW-0472">Membrane</keyword>
<evidence type="ECO:0000256" key="5">
    <source>
        <dbReference type="ARBA" id="ARBA00022692"/>
    </source>
</evidence>
<proteinExistence type="inferred from homology"/>
<sequence>MKNGRPEPLRIWVDDRVELAIGIAAIAVLVVGCFLVLRPFLGALLWGVILAYSTWPICRRLTEMLGGRRSLAALLMTLLLAAAFVLPIVLVGTSAADGVVRLSEIVRQLFAFGPPIPPAWLDGIPVVGGFLHTLWLELVTNTRGLAEVLQPYLAAIRDFAITLAVGVGGGLLEMTFSVIATFFFYRDGEAFIRRAREVGERIVGERTQHLLDVAGKTVLGVVYGIVGTAIVQALLATIGYAITGLNGALALGFLTFFLALVPMGPPLVWIPVSIWLFTEDRWGMALFMALWGTFAISGVDNVVRPWLISRGSSMSFLMVFLGVVGGALAFGFLGLFLGPVLLALGTAVLGYWISAEDGSSTPPPEGGIPAN</sequence>
<organism evidence="9 10">
    <name type="scientific">Marinimicrococcus flavescens</name>
    <dbReference type="NCBI Taxonomy" id="3031815"/>
    <lineage>
        <taxon>Bacteria</taxon>
        <taxon>Pseudomonadati</taxon>
        <taxon>Pseudomonadota</taxon>
        <taxon>Alphaproteobacteria</taxon>
        <taxon>Geminicoccales</taxon>
        <taxon>Geminicoccaceae</taxon>
        <taxon>Marinimicrococcus</taxon>
    </lineage>
</organism>
<evidence type="ECO:0000256" key="3">
    <source>
        <dbReference type="ARBA" id="ARBA00022448"/>
    </source>
</evidence>
<dbReference type="RefSeq" id="WP_327788298.1">
    <property type="nucleotide sequence ID" value="NZ_JARGEQ010000047.1"/>
</dbReference>
<comment type="caution">
    <text evidence="9">The sequence shown here is derived from an EMBL/GenBank/DDBJ whole genome shotgun (WGS) entry which is preliminary data.</text>
</comment>
<feature type="transmembrane region" description="Helical" evidence="8">
    <location>
        <begin position="116"/>
        <end position="138"/>
    </location>
</feature>
<keyword evidence="3" id="KW-0813">Transport</keyword>
<name>A0AAP3UYB3_9PROT</name>
<keyword evidence="10" id="KW-1185">Reference proteome</keyword>
<evidence type="ECO:0000256" key="4">
    <source>
        <dbReference type="ARBA" id="ARBA00022475"/>
    </source>
</evidence>
<feature type="transmembrane region" description="Helical" evidence="8">
    <location>
        <begin position="20"/>
        <end position="50"/>
    </location>
</feature>
<evidence type="ECO:0000313" key="10">
    <source>
        <dbReference type="Proteomes" id="UP001301140"/>
    </source>
</evidence>
<evidence type="ECO:0000256" key="7">
    <source>
        <dbReference type="ARBA" id="ARBA00023136"/>
    </source>
</evidence>
<accession>A0AAP3UYB3</accession>
<keyword evidence="6 8" id="KW-1133">Transmembrane helix</keyword>
<evidence type="ECO:0000256" key="8">
    <source>
        <dbReference type="SAM" id="Phobius"/>
    </source>
</evidence>
<dbReference type="AlphaFoldDB" id="A0AAP3UYB3"/>
<keyword evidence="4" id="KW-1003">Cell membrane</keyword>
<comment type="similarity">
    <text evidence="2">Belongs to the autoinducer-2 exporter (AI-2E) (TC 2.A.86) family.</text>
</comment>
<dbReference type="GO" id="GO:0005886">
    <property type="term" value="C:plasma membrane"/>
    <property type="evidence" value="ECO:0007669"/>
    <property type="project" value="UniProtKB-SubCell"/>
</dbReference>
<evidence type="ECO:0000256" key="1">
    <source>
        <dbReference type="ARBA" id="ARBA00004651"/>
    </source>
</evidence>
<dbReference type="PANTHER" id="PTHR21716:SF67">
    <property type="entry name" value="TRANSPORT PROTEIN YDIK-RELATED"/>
    <property type="match status" value="1"/>
</dbReference>
<protein>
    <submittedName>
        <fullName evidence="9">AI-2E family transporter</fullName>
    </submittedName>
</protein>
<reference evidence="9 10" key="1">
    <citation type="submission" date="2023-03" db="EMBL/GenBank/DDBJ databases">
        <title>YIM 152171 draft genome.</title>
        <authorList>
            <person name="Yang Z."/>
        </authorList>
    </citation>
    <scope>NUCLEOTIDE SEQUENCE [LARGE SCALE GENOMIC DNA]</scope>
    <source>
        <strain evidence="9 10">YIM 152171</strain>
    </source>
</reference>
<evidence type="ECO:0000313" key="9">
    <source>
        <dbReference type="EMBL" id="MDF1585877.1"/>
    </source>
</evidence>
<feature type="transmembrane region" description="Helical" evidence="8">
    <location>
        <begin position="315"/>
        <end position="342"/>
    </location>
</feature>
<dbReference type="Pfam" id="PF01594">
    <property type="entry name" value="AI-2E_transport"/>
    <property type="match status" value="1"/>
</dbReference>
<gene>
    <name evidence="9" type="ORF">PZ740_05700</name>
</gene>
<evidence type="ECO:0000256" key="6">
    <source>
        <dbReference type="ARBA" id="ARBA00022989"/>
    </source>
</evidence>
<comment type="subcellular location">
    <subcellularLocation>
        <location evidence="1">Cell membrane</location>
        <topology evidence="1">Multi-pass membrane protein</topology>
    </subcellularLocation>
</comment>
<evidence type="ECO:0000256" key="2">
    <source>
        <dbReference type="ARBA" id="ARBA00009773"/>
    </source>
</evidence>